<sequence>MSTESAEHEIVEAASVDLEGVASSSSGYVIGDLGVICSTMLARMDLRLAFFSEKVSNLSIFMIHLATIESELEDLVFEKDHMGLGSFEKVLTFDLLCGVLDSVVIELDGVLVTLQAGFAEVRERLCSCTHLGEALREMQDKLLGSEQDLKQSEELLNDIKIQSSSFERTLSSLKMAENGFVYFVEGFSMKAGNGEAGGVVREDEESLNPNAELNMQTVEQQRYILRMLDKSLASEIDLEKNIHESREIQENLKLNMFFLEQELVNMEEEAIDIWERWFESDNAREILLGISKGLLGRLHISQFNLNGLSHRESELRAKLETFVEQLKRRDTSIDKIEGSTDELDSSLLDNINKAEATNVNDAEQKLALAKSEISTLSEKVSSLEEKLKESEFQLIDVRSSADKYQKQYNHVSSKVGDMGNLVVELKEALSNAESRADSAESKCKILTETNSKLNEELDLLKGDGGTSTRVDLLERQLKESNLRLQKVIASAKGSQEKQSKLYSTIRDMESVIKDLNSKLSKAESQADSAEENCIILSESNAELNEEVSFLRSRLKCLEGTLHREEEVKITTAKDIGKQTKVLKTLITQLAVERGRLKQRLSSLASENKILVIKLKQTCRDPS</sequence>
<gene>
    <name evidence="3" type="ORF">RJT34_28032</name>
</gene>
<feature type="domain" description="WIT1/2 N-terminal helical bundle" evidence="2">
    <location>
        <begin position="38"/>
        <end position="172"/>
    </location>
</feature>
<feature type="coiled-coil region" evidence="1">
    <location>
        <begin position="422"/>
        <end position="560"/>
    </location>
</feature>
<dbReference type="Pfam" id="PF26581">
    <property type="entry name" value="WIT1_2_N"/>
    <property type="match status" value="1"/>
</dbReference>
<name>A0AAN9IA19_CLITE</name>
<accession>A0AAN9IA19</accession>
<dbReference type="SUPFAM" id="SSF57997">
    <property type="entry name" value="Tropomyosin"/>
    <property type="match status" value="1"/>
</dbReference>
<evidence type="ECO:0000256" key="1">
    <source>
        <dbReference type="SAM" id="Coils"/>
    </source>
</evidence>
<evidence type="ECO:0000313" key="3">
    <source>
        <dbReference type="EMBL" id="KAK7271822.1"/>
    </source>
</evidence>
<protein>
    <recommendedName>
        <fullName evidence="2">WIT1/2 N-terminal helical bundle domain-containing protein</fullName>
    </recommendedName>
</protein>
<dbReference type="InterPro" id="IPR058610">
    <property type="entry name" value="WIT1_2_N"/>
</dbReference>
<dbReference type="PANTHER" id="PTHR35705:SF1">
    <property type="entry name" value="WPP DOMAIN-INTERACTING TAIL-ANCHORED PROTEIN 1"/>
    <property type="match status" value="1"/>
</dbReference>
<comment type="caution">
    <text evidence="3">The sequence shown here is derived from an EMBL/GenBank/DDBJ whole genome shotgun (WGS) entry which is preliminary data.</text>
</comment>
<keyword evidence="1" id="KW-0175">Coiled coil</keyword>
<dbReference type="AlphaFoldDB" id="A0AAN9IA19"/>
<dbReference type="InterPro" id="IPR039976">
    <property type="entry name" value="WIT1/WIT2"/>
</dbReference>
<evidence type="ECO:0000313" key="4">
    <source>
        <dbReference type="Proteomes" id="UP001359559"/>
    </source>
</evidence>
<dbReference type="PANTHER" id="PTHR35705">
    <property type="entry name" value="WPP DOMAIN-INTERACTING TAIL-ANCHORED PROTEIN 1"/>
    <property type="match status" value="1"/>
</dbReference>
<dbReference type="Gene3D" id="1.20.5.170">
    <property type="match status" value="1"/>
</dbReference>
<reference evidence="3 4" key="1">
    <citation type="submission" date="2024-01" db="EMBL/GenBank/DDBJ databases">
        <title>The genomes of 5 underutilized Papilionoideae crops provide insights into root nodulation and disease resistance.</title>
        <authorList>
            <person name="Yuan L."/>
        </authorList>
    </citation>
    <scope>NUCLEOTIDE SEQUENCE [LARGE SCALE GENOMIC DNA]</scope>
    <source>
        <strain evidence="3">LY-2023</strain>
        <tissue evidence="3">Leaf</tissue>
    </source>
</reference>
<dbReference type="EMBL" id="JAYKXN010000007">
    <property type="protein sequence ID" value="KAK7271822.1"/>
    <property type="molecule type" value="Genomic_DNA"/>
</dbReference>
<proteinExistence type="predicted"/>
<keyword evidence="4" id="KW-1185">Reference proteome</keyword>
<feature type="coiled-coil region" evidence="1">
    <location>
        <begin position="352"/>
        <end position="393"/>
    </location>
</feature>
<evidence type="ECO:0000259" key="2">
    <source>
        <dbReference type="Pfam" id="PF26581"/>
    </source>
</evidence>
<dbReference type="Proteomes" id="UP001359559">
    <property type="component" value="Unassembled WGS sequence"/>
</dbReference>
<organism evidence="3 4">
    <name type="scientific">Clitoria ternatea</name>
    <name type="common">Butterfly pea</name>
    <dbReference type="NCBI Taxonomy" id="43366"/>
    <lineage>
        <taxon>Eukaryota</taxon>
        <taxon>Viridiplantae</taxon>
        <taxon>Streptophyta</taxon>
        <taxon>Embryophyta</taxon>
        <taxon>Tracheophyta</taxon>
        <taxon>Spermatophyta</taxon>
        <taxon>Magnoliopsida</taxon>
        <taxon>eudicotyledons</taxon>
        <taxon>Gunneridae</taxon>
        <taxon>Pentapetalae</taxon>
        <taxon>rosids</taxon>
        <taxon>fabids</taxon>
        <taxon>Fabales</taxon>
        <taxon>Fabaceae</taxon>
        <taxon>Papilionoideae</taxon>
        <taxon>50 kb inversion clade</taxon>
        <taxon>NPAAA clade</taxon>
        <taxon>indigoferoid/millettioid clade</taxon>
        <taxon>Phaseoleae</taxon>
        <taxon>Clitoria</taxon>
    </lineage>
</organism>